<sequence>MTDLKFHFSFNKDGTTKYVQLPPVAHCVAEVDQQSHSLICVAIKFGICATDILQSVSPEDQNRDAGEYHSNMNVPPPSLNAQAQRYNLPDFPNCSMPLPAVSNSTQVEGLTCNDVPMSPHIQQSEQAELTGCSTVQDKDLCSGSSDYLLLGVHHKHVPTSSTSLPAPTTDNSHSADHASTASPRDPNPNAESGSVWTGIKIFAQDPKAPKENHLRVGIHGGKPSSTIVFVQKKVNHKDAWTRSFILKAALVDHPPDFELPRGSGLLCPNDLFYCIIEEWSIALV</sequence>
<dbReference type="Proteomes" id="UP001150238">
    <property type="component" value="Unassembled WGS sequence"/>
</dbReference>
<reference evidence="2" key="2">
    <citation type="journal article" date="2023" name="Proc. Natl. Acad. Sci. U.S.A.">
        <title>A global phylogenomic analysis of the shiitake genus Lentinula.</title>
        <authorList>
            <person name="Sierra-Patev S."/>
            <person name="Min B."/>
            <person name="Naranjo-Ortiz M."/>
            <person name="Looney B."/>
            <person name="Konkel Z."/>
            <person name="Slot J.C."/>
            <person name="Sakamoto Y."/>
            <person name="Steenwyk J.L."/>
            <person name="Rokas A."/>
            <person name="Carro J."/>
            <person name="Camarero S."/>
            <person name="Ferreira P."/>
            <person name="Molpeceres G."/>
            <person name="Ruiz-Duenas F.J."/>
            <person name="Serrano A."/>
            <person name="Henrissat B."/>
            <person name="Drula E."/>
            <person name="Hughes K.W."/>
            <person name="Mata J.L."/>
            <person name="Ishikawa N.K."/>
            <person name="Vargas-Isla R."/>
            <person name="Ushijima S."/>
            <person name="Smith C.A."/>
            <person name="Donoghue J."/>
            <person name="Ahrendt S."/>
            <person name="Andreopoulos W."/>
            <person name="He G."/>
            <person name="LaButti K."/>
            <person name="Lipzen A."/>
            <person name="Ng V."/>
            <person name="Riley R."/>
            <person name="Sandor L."/>
            <person name="Barry K."/>
            <person name="Martinez A.T."/>
            <person name="Xiao Y."/>
            <person name="Gibbons J.G."/>
            <person name="Terashima K."/>
            <person name="Grigoriev I.V."/>
            <person name="Hibbett D."/>
        </authorList>
    </citation>
    <scope>NUCLEOTIDE SEQUENCE</scope>
    <source>
        <strain evidence="2">Sp2 HRB7682 ss15</strain>
    </source>
</reference>
<dbReference type="AlphaFoldDB" id="A0A9W9DJZ6"/>
<reference evidence="2" key="1">
    <citation type="submission" date="2022-08" db="EMBL/GenBank/DDBJ databases">
        <authorList>
            <consortium name="DOE Joint Genome Institute"/>
            <person name="Min B."/>
            <person name="Riley R."/>
            <person name="Sierra-Patev S."/>
            <person name="Naranjo-Ortiz M."/>
            <person name="Looney B."/>
            <person name="Konkel Z."/>
            <person name="Slot J.C."/>
            <person name="Sakamoto Y."/>
            <person name="Steenwyk J.L."/>
            <person name="Rokas A."/>
            <person name="Carro J."/>
            <person name="Camarero S."/>
            <person name="Ferreira P."/>
            <person name="Molpeceres G."/>
            <person name="Ruiz-Duenas F.J."/>
            <person name="Serrano A."/>
            <person name="Henrissat B."/>
            <person name="Drula E."/>
            <person name="Hughes K.W."/>
            <person name="Mata J.L."/>
            <person name="Ishikawa N.K."/>
            <person name="Vargas-Isla R."/>
            <person name="Ushijima S."/>
            <person name="Smith C.A."/>
            <person name="Ahrendt S."/>
            <person name="Andreopoulos W."/>
            <person name="He G."/>
            <person name="Labutti K."/>
            <person name="Lipzen A."/>
            <person name="Ng V."/>
            <person name="Sandor L."/>
            <person name="Barry K."/>
            <person name="Martinez A.T."/>
            <person name="Xiao Y."/>
            <person name="Gibbons J.G."/>
            <person name="Terashima K."/>
            <person name="Hibbett D.S."/>
            <person name="Grigoriev I.V."/>
        </authorList>
    </citation>
    <scope>NUCLEOTIDE SEQUENCE</scope>
    <source>
        <strain evidence="2">Sp2 HRB7682 ss15</strain>
    </source>
</reference>
<evidence type="ECO:0000313" key="2">
    <source>
        <dbReference type="EMBL" id="KAJ4474077.1"/>
    </source>
</evidence>
<name>A0A9W9DJZ6_9AGAR</name>
<protein>
    <submittedName>
        <fullName evidence="2">Uncharacterized protein</fullName>
    </submittedName>
</protein>
<feature type="region of interest" description="Disordered" evidence="1">
    <location>
        <begin position="157"/>
        <end position="194"/>
    </location>
</feature>
<dbReference type="EMBL" id="JANVFS010000024">
    <property type="protein sequence ID" value="KAJ4474077.1"/>
    <property type="molecule type" value="Genomic_DNA"/>
</dbReference>
<proteinExistence type="predicted"/>
<evidence type="ECO:0000256" key="1">
    <source>
        <dbReference type="SAM" id="MobiDB-lite"/>
    </source>
</evidence>
<evidence type="ECO:0000313" key="3">
    <source>
        <dbReference type="Proteomes" id="UP001150238"/>
    </source>
</evidence>
<gene>
    <name evidence="2" type="ORF">C8J55DRAFT_490761</name>
</gene>
<feature type="compositionally biased region" description="Low complexity" evidence="1">
    <location>
        <begin position="158"/>
        <end position="169"/>
    </location>
</feature>
<organism evidence="2 3">
    <name type="scientific">Lentinula lateritia</name>
    <dbReference type="NCBI Taxonomy" id="40482"/>
    <lineage>
        <taxon>Eukaryota</taxon>
        <taxon>Fungi</taxon>
        <taxon>Dikarya</taxon>
        <taxon>Basidiomycota</taxon>
        <taxon>Agaricomycotina</taxon>
        <taxon>Agaricomycetes</taxon>
        <taxon>Agaricomycetidae</taxon>
        <taxon>Agaricales</taxon>
        <taxon>Marasmiineae</taxon>
        <taxon>Omphalotaceae</taxon>
        <taxon>Lentinula</taxon>
    </lineage>
</organism>
<accession>A0A9W9DJZ6</accession>
<comment type="caution">
    <text evidence="2">The sequence shown here is derived from an EMBL/GenBank/DDBJ whole genome shotgun (WGS) entry which is preliminary data.</text>
</comment>